<dbReference type="AlphaFoldDB" id="A0A1A9GLC7"/>
<accession>A0A1A9GLC7</accession>
<evidence type="ECO:0000313" key="3">
    <source>
        <dbReference type="EMBL" id="ANH39099.1"/>
    </source>
</evidence>
<dbReference type="STRING" id="1300347.I601_2683"/>
<keyword evidence="2" id="KW-0812">Transmembrane</keyword>
<keyword evidence="4" id="KW-1185">Reference proteome</keyword>
<feature type="region of interest" description="Disordered" evidence="1">
    <location>
        <begin position="21"/>
        <end position="72"/>
    </location>
</feature>
<dbReference type="RefSeq" id="WP_068110524.1">
    <property type="nucleotide sequence ID" value="NZ_CP015079.1"/>
</dbReference>
<gene>
    <name evidence="3" type="ORF">I601_2683</name>
</gene>
<dbReference type="PATRIC" id="fig|1300347.3.peg.2677"/>
<name>A0A1A9GLC7_9ACTN</name>
<evidence type="ECO:0000256" key="1">
    <source>
        <dbReference type="SAM" id="MobiDB-lite"/>
    </source>
</evidence>
<evidence type="ECO:0000256" key="2">
    <source>
        <dbReference type="SAM" id="Phobius"/>
    </source>
</evidence>
<feature type="transmembrane region" description="Helical" evidence="2">
    <location>
        <begin position="107"/>
        <end position="124"/>
    </location>
</feature>
<evidence type="ECO:0000313" key="4">
    <source>
        <dbReference type="Proteomes" id="UP000077868"/>
    </source>
</evidence>
<feature type="transmembrane region" description="Helical" evidence="2">
    <location>
        <begin position="82"/>
        <end position="101"/>
    </location>
</feature>
<keyword evidence="2" id="KW-0472">Membrane</keyword>
<organism evidence="3 4">
    <name type="scientific">Nocardioides dokdonensis FR1436</name>
    <dbReference type="NCBI Taxonomy" id="1300347"/>
    <lineage>
        <taxon>Bacteria</taxon>
        <taxon>Bacillati</taxon>
        <taxon>Actinomycetota</taxon>
        <taxon>Actinomycetes</taxon>
        <taxon>Propionibacteriales</taxon>
        <taxon>Nocardioidaceae</taxon>
        <taxon>Nocardioides</taxon>
    </lineage>
</organism>
<protein>
    <submittedName>
        <fullName evidence="3">Uncharacterized protein</fullName>
    </submittedName>
</protein>
<dbReference type="KEGG" id="ndk:I601_2683"/>
<dbReference type="EMBL" id="CP015079">
    <property type="protein sequence ID" value="ANH39099.1"/>
    <property type="molecule type" value="Genomic_DNA"/>
</dbReference>
<dbReference type="Proteomes" id="UP000077868">
    <property type="component" value="Chromosome"/>
</dbReference>
<sequence length="141" mass="15518">MPRENDDDAWRAIVENFGDRADLDDAGAAEVAPPPAVPEEDRIRPADPEPYVDPPAPVPDDEDRFVPPDPAPLPIPTPDRGIAWLGVFGAPVVLLVSLLVGIDLPTWVGWLLVVWFVGGFVYLVHQMPREPRSPWDDGSRI</sequence>
<keyword evidence="2" id="KW-1133">Transmembrane helix</keyword>
<reference evidence="3 4" key="1">
    <citation type="submission" date="2016-03" db="EMBL/GenBank/DDBJ databases">
        <title>Complete genome sequence of a soil Actinobacterium, Nocardioides dokdonensis FR1436.</title>
        <authorList>
            <person name="Kwon S.-K."/>
            <person name="Kim K."/>
            <person name="Kim J.F."/>
        </authorList>
    </citation>
    <scope>NUCLEOTIDE SEQUENCE [LARGE SCALE GENOMIC DNA]</scope>
    <source>
        <strain evidence="3 4">FR1436</strain>
    </source>
</reference>
<proteinExistence type="predicted"/>